<evidence type="ECO:0000256" key="2">
    <source>
        <dbReference type="ARBA" id="ARBA00009477"/>
    </source>
</evidence>
<dbReference type="Proteomes" id="UP000092504">
    <property type="component" value="Unassembled WGS sequence"/>
</dbReference>
<dbReference type="InterPro" id="IPR058982">
    <property type="entry name" value="Beta-barrel_AprE"/>
</dbReference>
<dbReference type="GO" id="GO:0009306">
    <property type="term" value="P:protein secretion"/>
    <property type="evidence" value="ECO:0007669"/>
    <property type="project" value="InterPro"/>
</dbReference>
<keyword evidence="3" id="KW-0813">Transport</keyword>
<dbReference type="PANTHER" id="PTHR30386:SF28">
    <property type="entry name" value="EXPORTED PROTEIN"/>
    <property type="match status" value="1"/>
</dbReference>
<keyword evidence="4" id="KW-0812">Transmembrane</keyword>
<dbReference type="GeneID" id="91009313"/>
<dbReference type="OMA" id="WVFEPLL"/>
<name>A0A1B8P4F3_HALEL</name>
<dbReference type="RefSeq" id="WP_013331802.1">
    <property type="nucleotide sequence ID" value="NZ_CP087224.1"/>
</dbReference>
<comment type="caution">
    <text evidence="9">The sequence shown here is derived from an EMBL/GenBank/DDBJ whole genome shotgun (WGS) entry which is preliminary data.</text>
</comment>
<dbReference type="InterPro" id="IPR011053">
    <property type="entry name" value="Single_hybrid_motif"/>
</dbReference>
<dbReference type="EMBL" id="MAJD01000001">
    <property type="protein sequence ID" value="OBX37117.1"/>
    <property type="molecule type" value="Genomic_DNA"/>
</dbReference>
<dbReference type="PANTHER" id="PTHR30386">
    <property type="entry name" value="MEMBRANE FUSION SUBUNIT OF EMRAB-TOLC MULTIDRUG EFFLUX PUMP"/>
    <property type="match status" value="1"/>
</dbReference>
<dbReference type="PROSITE" id="PS00543">
    <property type="entry name" value="HLYD_FAMILY"/>
    <property type="match status" value="1"/>
</dbReference>
<comment type="similarity">
    <text evidence="2">Belongs to the membrane fusion protein (MFP) (TC 8.A.1) family.</text>
</comment>
<dbReference type="Pfam" id="PF26002">
    <property type="entry name" value="Beta-barrel_AprE"/>
    <property type="match status" value="1"/>
</dbReference>
<proteinExistence type="inferred from homology"/>
<dbReference type="PATRIC" id="fig|2746.7.peg.1514"/>
<dbReference type="Gene3D" id="2.40.30.170">
    <property type="match status" value="1"/>
</dbReference>
<evidence type="ECO:0000256" key="6">
    <source>
        <dbReference type="ARBA" id="ARBA00023136"/>
    </source>
</evidence>
<dbReference type="InterPro" id="IPR050739">
    <property type="entry name" value="MFP"/>
</dbReference>
<dbReference type="InterPro" id="IPR006144">
    <property type="entry name" value="Secretion_HlyD_CS"/>
</dbReference>
<evidence type="ECO:0000259" key="7">
    <source>
        <dbReference type="Pfam" id="PF25917"/>
    </source>
</evidence>
<keyword evidence="5" id="KW-1133">Transmembrane helix</keyword>
<gene>
    <name evidence="9" type="primary">cvaA</name>
    <name evidence="9" type="ORF">A8U91_01466</name>
</gene>
<sequence length="429" mass="48289">MSDNSSLFRKESFEARRMTWLGRPTVLQNIPTKILAVTSLIIVVAIIVFLVFGNYTRRVAVSGVMLPTEGLTRVSAPSYGWVTRQHVKKGEDVERGDVLYEINLDSTTALGDTQEVVNQLLRDQKKEIKSEIQRHEELAAREKEALKHQRDNLVGEIEQIEEQIQVSEKFSDTLHGYAMEQKKYMDKGLTPSQAFESRLQAYMERRETLERLKGQRVRLKSELENVRDELSSFDLSSASEVGKLRRQLIDIEKQIAEGESRQSIRVTAPRDGVVESISTQAGQTVSTGTPLLTILPDDAQLKAQMLVPNSDIGFLHEGDEVLLRYSAFPYQKFGQYPGTVSRISRAPLKQDEIKMLVDNGASAPSSTAVYRITVKPDSPFAITYGDRVPLQAGMQAEAHIMVETRPIYQWIFEPLYGLAEVLDAEGEAQ</sequence>
<evidence type="ECO:0000256" key="4">
    <source>
        <dbReference type="ARBA" id="ARBA00022692"/>
    </source>
</evidence>
<dbReference type="SUPFAM" id="SSF51230">
    <property type="entry name" value="Single hybrid motif"/>
    <property type="match status" value="1"/>
</dbReference>
<reference evidence="9 10" key="1">
    <citation type="submission" date="2016-06" db="EMBL/GenBank/DDBJ databases">
        <title>Genome sequence of halotolerant plant growth promoting strain of Halomonas elongata HEK1 isolated from salterns of Rann of Kutch, Gujarat, India.</title>
        <authorList>
            <person name="Gaba S."/>
            <person name="Singh R.N."/>
            <person name="Abrol S."/>
            <person name="Kaushik R."/>
            <person name="Saxena A.K."/>
        </authorList>
    </citation>
    <scope>NUCLEOTIDE SEQUENCE [LARGE SCALE GENOMIC DNA]</scope>
    <source>
        <strain evidence="9 10">HEK1</strain>
    </source>
</reference>
<evidence type="ECO:0000256" key="3">
    <source>
        <dbReference type="ARBA" id="ARBA00022448"/>
    </source>
</evidence>
<evidence type="ECO:0000256" key="5">
    <source>
        <dbReference type="ARBA" id="ARBA00022989"/>
    </source>
</evidence>
<evidence type="ECO:0000256" key="1">
    <source>
        <dbReference type="ARBA" id="ARBA00004167"/>
    </source>
</evidence>
<feature type="domain" description="AprE-like beta-barrel" evidence="8">
    <location>
        <begin position="303"/>
        <end position="402"/>
    </location>
</feature>
<evidence type="ECO:0000313" key="10">
    <source>
        <dbReference type="Proteomes" id="UP000092504"/>
    </source>
</evidence>
<keyword evidence="6" id="KW-0472">Membrane</keyword>
<dbReference type="AlphaFoldDB" id="A0A1B8P4F3"/>
<dbReference type="PRINTS" id="PR01490">
    <property type="entry name" value="RTXTOXIND"/>
</dbReference>
<comment type="subcellular location">
    <subcellularLocation>
        <location evidence="1">Membrane</location>
        <topology evidence="1">Single-pass membrane protein</topology>
    </subcellularLocation>
</comment>
<dbReference type="Pfam" id="PF25917">
    <property type="entry name" value="BSH_RND"/>
    <property type="match status" value="1"/>
</dbReference>
<dbReference type="InterPro" id="IPR058625">
    <property type="entry name" value="MdtA-like_BSH"/>
</dbReference>
<feature type="domain" description="Multidrug resistance protein MdtA-like barrel-sandwich hybrid" evidence="7">
    <location>
        <begin position="80"/>
        <end position="293"/>
    </location>
</feature>
<dbReference type="Gene3D" id="2.40.50.100">
    <property type="match status" value="2"/>
</dbReference>
<dbReference type="GO" id="GO:0016020">
    <property type="term" value="C:membrane"/>
    <property type="evidence" value="ECO:0007669"/>
    <property type="project" value="UniProtKB-SubCell"/>
</dbReference>
<dbReference type="Gene3D" id="1.10.287.470">
    <property type="entry name" value="Helix hairpin bin"/>
    <property type="match status" value="1"/>
</dbReference>
<evidence type="ECO:0000313" key="9">
    <source>
        <dbReference type="EMBL" id="OBX37117.1"/>
    </source>
</evidence>
<evidence type="ECO:0000259" key="8">
    <source>
        <dbReference type="Pfam" id="PF26002"/>
    </source>
</evidence>
<protein>
    <submittedName>
        <fullName evidence="9">Colicin V secretion protein CvaA</fullName>
    </submittedName>
</protein>
<organism evidence="9 10">
    <name type="scientific">Halomonas elongata</name>
    <dbReference type="NCBI Taxonomy" id="2746"/>
    <lineage>
        <taxon>Bacteria</taxon>
        <taxon>Pseudomonadati</taxon>
        <taxon>Pseudomonadota</taxon>
        <taxon>Gammaproteobacteria</taxon>
        <taxon>Oceanospirillales</taxon>
        <taxon>Halomonadaceae</taxon>
        <taxon>Halomonas</taxon>
    </lineage>
</organism>
<accession>A0A1B8P4F3</accession>